<keyword evidence="5" id="KW-1185">Reference proteome</keyword>
<evidence type="ECO:0000313" key="5">
    <source>
        <dbReference type="Proteomes" id="UP000319257"/>
    </source>
</evidence>
<keyword evidence="2" id="KW-0521">NADP</keyword>
<dbReference type="InterPro" id="IPR036291">
    <property type="entry name" value="NAD(P)-bd_dom_sf"/>
</dbReference>
<comment type="caution">
    <text evidence="4">The sequence shown here is derived from an EMBL/GenBank/DDBJ whole genome shotgun (WGS) entry which is preliminary data.</text>
</comment>
<evidence type="ECO:0000256" key="3">
    <source>
        <dbReference type="ARBA" id="ARBA00023002"/>
    </source>
</evidence>
<evidence type="ECO:0000256" key="2">
    <source>
        <dbReference type="ARBA" id="ARBA00022857"/>
    </source>
</evidence>
<dbReference type="STRING" id="1093900.A0A507AYN9"/>
<dbReference type="EMBL" id="SKBQ01000068">
    <property type="protein sequence ID" value="TPX09360.1"/>
    <property type="molecule type" value="Genomic_DNA"/>
</dbReference>
<evidence type="ECO:0000313" key="4">
    <source>
        <dbReference type="EMBL" id="TPX09360.1"/>
    </source>
</evidence>
<sequence>MGAHWNPYHDAPDLAGKVAVVTGANAGMGLYTALHLALHGAKVYIGARTEAKANQARETILSLQPSIAGTRLPWLQLDLSKLGSVIDAVEKLKNTEHKIDILVNNAGVATKDVELTDAGWEMAMAVSHVGHFTLTNGLLPLLKNAASEKGADVRVVTITSGAHSLFFPSDYQFDFSNAGFLSGEIPYEPWRYRFLQKPLFNISAIHYGMVKLANVLFAQELQRRFDDLGIPFTSMSVDPGAVKSDGGLGVWITPLQPIMKRLMATPDEGSFNALFATTASEVWRKPEVYKGSYLVPVGRVGQPHTVVKDEKHQRALWETTTNEVNKYLKQHGLAPLNEL</sequence>
<dbReference type="Gene3D" id="3.40.50.720">
    <property type="entry name" value="NAD(P)-binding Rossmann-like Domain"/>
    <property type="match status" value="1"/>
</dbReference>
<proteinExistence type="inferred from homology"/>
<accession>A0A507AYN9</accession>
<organism evidence="4 5">
    <name type="scientific">Thyridium curvatum</name>
    <dbReference type="NCBI Taxonomy" id="1093900"/>
    <lineage>
        <taxon>Eukaryota</taxon>
        <taxon>Fungi</taxon>
        <taxon>Dikarya</taxon>
        <taxon>Ascomycota</taxon>
        <taxon>Pezizomycotina</taxon>
        <taxon>Sordariomycetes</taxon>
        <taxon>Sordariomycetidae</taxon>
        <taxon>Thyridiales</taxon>
        <taxon>Thyridiaceae</taxon>
        <taxon>Thyridium</taxon>
    </lineage>
</organism>
<dbReference type="Proteomes" id="UP000319257">
    <property type="component" value="Unassembled WGS sequence"/>
</dbReference>
<dbReference type="PANTHER" id="PTHR24320">
    <property type="entry name" value="RETINOL DEHYDROGENASE"/>
    <property type="match status" value="1"/>
</dbReference>
<reference evidence="4 5" key="1">
    <citation type="submission" date="2019-06" db="EMBL/GenBank/DDBJ databases">
        <title>Draft genome sequence of the filamentous fungus Phialemoniopsis curvata isolated from diesel fuel.</title>
        <authorList>
            <person name="Varaljay V.A."/>
            <person name="Lyon W.J."/>
            <person name="Crouch A.L."/>
            <person name="Drake C.E."/>
            <person name="Hollomon J.M."/>
            <person name="Nadeau L.J."/>
            <person name="Nunn H.S."/>
            <person name="Stevenson B.S."/>
            <person name="Bojanowski C.L."/>
            <person name="Crookes-Goodson W.J."/>
        </authorList>
    </citation>
    <scope>NUCLEOTIDE SEQUENCE [LARGE SCALE GENOMIC DNA]</scope>
    <source>
        <strain evidence="4 5">D216</strain>
    </source>
</reference>
<dbReference type="Pfam" id="PF00106">
    <property type="entry name" value="adh_short"/>
    <property type="match status" value="1"/>
</dbReference>
<dbReference type="InterPro" id="IPR002347">
    <property type="entry name" value="SDR_fam"/>
</dbReference>
<gene>
    <name evidence="4" type="ORF">E0L32_009404</name>
</gene>
<dbReference type="SUPFAM" id="SSF51735">
    <property type="entry name" value="NAD(P)-binding Rossmann-fold domains"/>
    <property type="match status" value="1"/>
</dbReference>
<dbReference type="AlphaFoldDB" id="A0A507AYN9"/>
<evidence type="ECO:0000256" key="1">
    <source>
        <dbReference type="ARBA" id="ARBA00006484"/>
    </source>
</evidence>
<comment type="similarity">
    <text evidence="1">Belongs to the short-chain dehydrogenases/reductases (SDR) family.</text>
</comment>
<dbReference type="RefSeq" id="XP_030991071.1">
    <property type="nucleotide sequence ID" value="XM_031144365.1"/>
</dbReference>
<dbReference type="PRINTS" id="PR00081">
    <property type="entry name" value="GDHRDH"/>
</dbReference>
<dbReference type="OrthoDB" id="191139at2759"/>
<keyword evidence="3" id="KW-0560">Oxidoreductase</keyword>
<dbReference type="GO" id="GO:0016491">
    <property type="term" value="F:oxidoreductase activity"/>
    <property type="evidence" value="ECO:0007669"/>
    <property type="project" value="UniProtKB-KW"/>
</dbReference>
<dbReference type="PANTHER" id="PTHR24320:SF282">
    <property type="entry name" value="WW DOMAIN-CONTAINING OXIDOREDUCTASE"/>
    <property type="match status" value="1"/>
</dbReference>
<dbReference type="GeneID" id="41976851"/>
<protein>
    <submittedName>
        <fullName evidence="4">Uncharacterized protein</fullName>
    </submittedName>
</protein>
<dbReference type="InParanoid" id="A0A507AYN9"/>
<name>A0A507AYN9_9PEZI</name>